<accession>A0A0F9KWC4</accession>
<reference evidence="1" key="1">
    <citation type="journal article" date="2015" name="Nature">
        <title>Complex archaea that bridge the gap between prokaryotes and eukaryotes.</title>
        <authorList>
            <person name="Spang A."/>
            <person name="Saw J.H."/>
            <person name="Jorgensen S.L."/>
            <person name="Zaremba-Niedzwiedzka K."/>
            <person name="Martijn J."/>
            <person name="Lind A.E."/>
            <person name="van Eijk R."/>
            <person name="Schleper C."/>
            <person name="Guy L."/>
            <person name="Ettema T.J."/>
        </authorList>
    </citation>
    <scope>NUCLEOTIDE SEQUENCE</scope>
</reference>
<comment type="caution">
    <text evidence="1">The sequence shown here is derived from an EMBL/GenBank/DDBJ whole genome shotgun (WGS) entry which is preliminary data.</text>
</comment>
<proteinExistence type="predicted"/>
<dbReference type="EMBL" id="LAZR01008384">
    <property type="protein sequence ID" value="KKM79096.1"/>
    <property type="molecule type" value="Genomic_DNA"/>
</dbReference>
<dbReference type="AlphaFoldDB" id="A0A0F9KWC4"/>
<name>A0A0F9KWC4_9ZZZZ</name>
<organism evidence="1">
    <name type="scientific">marine sediment metagenome</name>
    <dbReference type="NCBI Taxonomy" id="412755"/>
    <lineage>
        <taxon>unclassified sequences</taxon>
        <taxon>metagenomes</taxon>
        <taxon>ecological metagenomes</taxon>
    </lineage>
</organism>
<sequence>EDFLRMVGNESIPEDLEKDYYKWVCEPIIKYPLAPRWARAVLEIVGFLLSHGVSIKKILMDLAVVYTGVDITKLADEFEKVADQAKNMGMTVEETERIIEILTDRRNASNELISALSKAMRKVNEDT</sequence>
<feature type="non-terminal residue" evidence="1">
    <location>
        <position position="1"/>
    </location>
</feature>
<evidence type="ECO:0000313" key="1">
    <source>
        <dbReference type="EMBL" id="KKM79096.1"/>
    </source>
</evidence>
<gene>
    <name evidence="1" type="ORF">LCGC14_1353220</name>
</gene>
<protein>
    <submittedName>
        <fullName evidence="1">Uncharacterized protein</fullName>
    </submittedName>
</protein>